<dbReference type="PROSITE" id="PS51194">
    <property type="entry name" value="HELICASE_CTER"/>
    <property type="match status" value="1"/>
</dbReference>
<dbReference type="SMART" id="SM00490">
    <property type="entry name" value="HELICc"/>
    <property type="match status" value="1"/>
</dbReference>
<evidence type="ECO:0000313" key="6">
    <source>
        <dbReference type="Proteomes" id="UP000661077"/>
    </source>
</evidence>
<dbReference type="Pfam" id="PF00270">
    <property type="entry name" value="DEAD"/>
    <property type="match status" value="1"/>
</dbReference>
<evidence type="ECO:0000259" key="3">
    <source>
        <dbReference type="PROSITE" id="PS51192"/>
    </source>
</evidence>
<keyword evidence="2" id="KW-0067">ATP-binding</keyword>
<evidence type="ECO:0000313" key="5">
    <source>
        <dbReference type="EMBL" id="MBM0106497.1"/>
    </source>
</evidence>
<feature type="domain" description="Helicase C-terminal" evidence="4">
    <location>
        <begin position="261"/>
        <end position="421"/>
    </location>
</feature>
<dbReference type="InterPro" id="IPR027417">
    <property type="entry name" value="P-loop_NTPase"/>
</dbReference>
<evidence type="ECO:0000256" key="2">
    <source>
        <dbReference type="ARBA" id="ARBA00022840"/>
    </source>
</evidence>
<organism evidence="5 6">
    <name type="scientific">Steroidobacter gossypii</name>
    <dbReference type="NCBI Taxonomy" id="2805490"/>
    <lineage>
        <taxon>Bacteria</taxon>
        <taxon>Pseudomonadati</taxon>
        <taxon>Pseudomonadota</taxon>
        <taxon>Gammaproteobacteria</taxon>
        <taxon>Steroidobacterales</taxon>
        <taxon>Steroidobacteraceae</taxon>
        <taxon>Steroidobacter</taxon>
    </lineage>
</organism>
<reference evidence="5 6" key="1">
    <citation type="journal article" date="2021" name="Int. J. Syst. Evol. Microbiol.">
        <title>Steroidobacter gossypii sp. nov., isolated from soil of cotton cropping field.</title>
        <authorList>
            <person name="Huang R."/>
            <person name="Yang S."/>
            <person name="Zhen C."/>
            <person name="Liu W."/>
        </authorList>
    </citation>
    <scope>NUCLEOTIDE SEQUENCE [LARGE SCALE GENOMIC DNA]</scope>
    <source>
        <strain evidence="5 6">S1-65</strain>
    </source>
</reference>
<dbReference type="InterPro" id="IPR014001">
    <property type="entry name" value="Helicase_ATP-bd"/>
</dbReference>
<dbReference type="PANTHER" id="PTHR47957:SF3">
    <property type="entry name" value="ATP-DEPENDENT HELICASE HRQ1"/>
    <property type="match status" value="1"/>
</dbReference>
<dbReference type="PANTHER" id="PTHR47957">
    <property type="entry name" value="ATP-DEPENDENT HELICASE HRQ1"/>
    <property type="match status" value="1"/>
</dbReference>
<keyword evidence="6" id="KW-1185">Reference proteome</keyword>
<keyword evidence="5" id="KW-0378">Hydrolase</keyword>
<proteinExistence type="predicted"/>
<sequence>MREMGWALTFREDTPARAPGWFDYHDLPLSAASRSTLSQFRDGIYQHQREGILRYLGGAHLAVTTATASGKTLIFNICALEELAKPGARVLAIYPLKALAAEQTMRWQTALKQAGIDAKVGRIDGGIAMSERQRILKESRVLVMTPDIIHAWLFSVIDAPVVVNFLKNLTLVVTDEAHTYSGVFGSNAAFLFRRLLHAVRKLGGQCRFIASSATMKDPTAHLLKLTGESFETIGPELDTSPRAERRTLLVSPPKSKDLLTAVSDLLIYAAANTSHQSITFVDSRKQTEYLAAIVERRVNEESEDADAPVFERLRDMQIYPYRSGYEEEDRERIQGRLAAGALKGVVSTSALEMGIDLPYLSLGVLYGIPSSATSLHQRIGRVGRRKPGLIIIVNNGSVISESVFRAPERIGDLPLAQSALYLHNRPS</sequence>
<dbReference type="SUPFAM" id="SSF52540">
    <property type="entry name" value="P-loop containing nucleoside triphosphate hydrolases"/>
    <property type="match status" value="1"/>
</dbReference>
<evidence type="ECO:0000259" key="4">
    <source>
        <dbReference type="PROSITE" id="PS51194"/>
    </source>
</evidence>
<dbReference type="InterPro" id="IPR011545">
    <property type="entry name" value="DEAD/DEAH_box_helicase_dom"/>
</dbReference>
<dbReference type="Pfam" id="PF00271">
    <property type="entry name" value="Helicase_C"/>
    <property type="match status" value="1"/>
</dbReference>
<dbReference type="Proteomes" id="UP000661077">
    <property type="component" value="Unassembled WGS sequence"/>
</dbReference>
<evidence type="ECO:0000256" key="1">
    <source>
        <dbReference type="ARBA" id="ARBA00022741"/>
    </source>
</evidence>
<dbReference type="EMBL" id="JAEVLS010000003">
    <property type="protein sequence ID" value="MBM0106497.1"/>
    <property type="molecule type" value="Genomic_DNA"/>
</dbReference>
<dbReference type="SMART" id="SM00487">
    <property type="entry name" value="DEXDc"/>
    <property type="match status" value="1"/>
</dbReference>
<dbReference type="InterPro" id="IPR001650">
    <property type="entry name" value="Helicase_C-like"/>
</dbReference>
<feature type="domain" description="Helicase ATP-binding" evidence="3">
    <location>
        <begin position="52"/>
        <end position="233"/>
    </location>
</feature>
<comment type="caution">
    <text evidence="5">The sequence shown here is derived from an EMBL/GenBank/DDBJ whole genome shotgun (WGS) entry which is preliminary data.</text>
</comment>
<keyword evidence="5" id="KW-0347">Helicase</keyword>
<gene>
    <name evidence="5" type="ORF">JM946_17345</name>
</gene>
<dbReference type="Gene3D" id="3.40.50.300">
    <property type="entry name" value="P-loop containing nucleotide triphosphate hydrolases"/>
    <property type="match status" value="2"/>
</dbReference>
<keyword evidence="1" id="KW-0547">Nucleotide-binding</keyword>
<name>A0ABS1WZY9_9GAMM</name>
<dbReference type="GO" id="GO:0004386">
    <property type="term" value="F:helicase activity"/>
    <property type="evidence" value="ECO:0007669"/>
    <property type="project" value="UniProtKB-KW"/>
</dbReference>
<accession>A0ABS1WZY9</accession>
<dbReference type="PROSITE" id="PS51192">
    <property type="entry name" value="HELICASE_ATP_BIND_1"/>
    <property type="match status" value="1"/>
</dbReference>
<protein>
    <submittedName>
        <fullName evidence="5">DEAD/DEAH box helicase</fullName>
    </submittedName>
</protein>